<dbReference type="PANTHER" id="PTHR36847:SF1">
    <property type="entry name" value="AMIDOLIGASE ENZYME"/>
    <property type="match status" value="1"/>
</dbReference>
<accession>A0A4S8S959</accession>
<feature type="compositionally biased region" description="Acidic residues" evidence="1">
    <location>
        <begin position="697"/>
        <end position="706"/>
    </location>
</feature>
<reference evidence="2 3" key="1">
    <citation type="submission" date="2018-10" db="EMBL/GenBank/DDBJ databases">
        <title>Fifty Aureobasidium pullulans genomes reveal a recombining polyextremotolerant generalist.</title>
        <authorList>
            <person name="Gostincar C."/>
            <person name="Turk M."/>
            <person name="Zajc J."/>
            <person name="Gunde-Cimerman N."/>
        </authorList>
    </citation>
    <scope>NUCLEOTIDE SEQUENCE [LARGE SCALE GENOMIC DNA]</scope>
    <source>
        <strain evidence="2 3">EXF-11900</strain>
    </source>
</reference>
<evidence type="ECO:0000313" key="2">
    <source>
        <dbReference type="EMBL" id="THV66864.1"/>
    </source>
</evidence>
<feature type="region of interest" description="Disordered" evidence="1">
    <location>
        <begin position="543"/>
        <end position="603"/>
    </location>
</feature>
<proteinExistence type="predicted"/>
<dbReference type="EMBL" id="QZAF01000472">
    <property type="protein sequence ID" value="THV66864.1"/>
    <property type="molecule type" value="Genomic_DNA"/>
</dbReference>
<dbReference type="PANTHER" id="PTHR36847">
    <property type="entry name" value="AMIDOLIGASE ENZYME"/>
    <property type="match status" value="1"/>
</dbReference>
<feature type="region of interest" description="Disordered" evidence="1">
    <location>
        <begin position="632"/>
        <end position="706"/>
    </location>
</feature>
<feature type="compositionally biased region" description="Polar residues" evidence="1">
    <location>
        <begin position="632"/>
        <end position="650"/>
    </location>
</feature>
<organism evidence="2 3">
    <name type="scientific">Aureobasidium pullulans</name>
    <name type="common">Black yeast</name>
    <name type="synonym">Pullularia pullulans</name>
    <dbReference type="NCBI Taxonomy" id="5580"/>
    <lineage>
        <taxon>Eukaryota</taxon>
        <taxon>Fungi</taxon>
        <taxon>Dikarya</taxon>
        <taxon>Ascomycota</taxon>
        <taxon>Pezizomycotina</taxon>
        <taxon>Dothideomycetes</taxon>
        <taxon>Dothideomycetidae</taxon>
        <taxon>Dothideales</taxon>
        <taxon>Saccotheciaceae</taxon>
        <taxon>Aureobasidium</taxon>
    </lineage>
</organism>
<gene>
    <name evidence="2" type="ORF">D6D28_07975</name>
</gene>
<dbReference type="Proteomes" id="UP000304951">
    <property type="component" value="Unassembled WGS sequence"/>
</dbReference>
<sequence length="706" mass="78777">MITRSVLRYFLQTTSTKPTTPLIPSPMSESTIPTEAAGQPSILGDLTFGIEFEFLAYAPDNVNPQRAAMKALNRPVQVQCDKCPQIHSFMLPVEDSIDNPRPFQLWTSHNDVSIVPETNEAGHIPEECRFYPLELVSRILNFTKPTPDPIGQIYPCTGEPYKWSAQTEVAAVLQRLTECFSRPGFLLCNNRSTGLHTHWGNGQERPPVQTSIGMFGVFTALERHFDALLPVSRICSQGVRGPSLGINRPNPLYSYSEIKENLYVGSTSKVFLEDFARTIRGAMDLESGEETRATIYEALRNCNAPAWLESMSAHDSIDDFLDSWPPTQGRGRATLSQRSIAVNLTNLQRFNGSKGTIEVRATPGSFDIDEVWAWCDFMGKLVLWLSTPGIQHKDIIIGIWANPHSSIFDLLTQVGVSQSTFDFYTDRMDRNWAAERFNRLATNLKGNPFKHFIRAVENNRYEDCRRFHTDAKIQEKLEQGLYGQHPDAFLQVMLPSELYYHPESLNLNMNKCDLKSRTDEIIEDAKALAAAKSEVPPRKLYVWVPPRGDDSGSGSPTSASLVPPPLFARPSVPQRTPDIPSDLEDPFTTTSPTSTPSRPAGTIPTVRNLADIIQHQTNIDRHAAMEIDSEWNSSLSEGTPTRAPSASPAQSEDFPFRATNDAERTYAQQIPEGTASDSEARSPESAPRTPDNRFEAYDSDSMDESA</sequence>
<dbReference type="AlphaFoldDB" id="A0A4S8S959"/>
<evidence type="ECO:0000256" key="1">
    <source>
        <dbReference type="SAM" id="MobiDB-lite"/>
    </source>
</evidence>
<evidence type="ECO:0000313" key="3">
    <source>
        <dbReference type="Proteomes" id="UP000304951"/>
    </source>
</evidence>
<feature type="compositionally biased region" description="Low complexity" evidence="1">
    <location>
        <begin position="586"/>
        <end position="597"/>
    </location>
</feature>
<name>A0A4S8S959_AURPU</name>
<protein>
    <submittedName>
        <fullName evidence="2">Uncharacterized protein</fullName>
    </submittedName>
</protein>
<comment type="caution">
    <text evidence="2">The sequence shown here is derived from an EMBL/GenBank/DDBJ whole genome shotgun (WGS) entry which is preliminary data.</text>
</comment>